<feature type="domain" description="CobW C-terminal" evidence="7">
    <location>
        <begin position="488"/>
        <end position="592"/>
    </location>
</feature>
<comment type="caution">
    <text evidence="8">The sequence shown here is derived from an EMBL/GenBank/DDBJ whole genome shotgun (WGS) entry which is preliminary data.</text>
</comment>
<proteinExistence type="inferred from homology"/>
<keyword evidence="3" id="KW-0143">Chaperone</keyword>
<evidence type="ECO:0000256" key="5">
    <source>
        <dbReference type="ARBA" id="ARBA00049117"/>
    </source>
</evidence>
<evidence type="ECO:0000256" key="1">
    <source>
        <dbReference type="ARBA" id="ARBA00022741"/>
    </source>
</evidence>
<comment type="catalytic activity">
    <reaction evidence="5">
        <text>GTP + H2O = GDP + phosphate + H(+)</text>
        <dbReference type="Rhea" id="RHEA:19669"/>
        <dbReference type="ChEBI" id="CHEBI:15377"/>
        <dbReference type="ChEBI" id="CHEBI:15378"/>
        <dbReference type="ChEBI" id="CHEBI:37565"/>
        <dbReference type="ChEBI" id="CHEBI:43474"/>
        <dbReference type="ChEBI" id="CHEBI:58189"/>
    </reaction>
    <physiologicalReaction direction="left-to-right" evidence="5">
        <dbReference type="Rhea" id="RHEA:19670"/>
    </physiologicalReaction>
</comment>
<dbReference type="PANTHER" id="PTHR43603:SF1">
    <property type="entry name" value="ZINC-REGULATED GTPASE METALLOPROTEIN ACTIVATOR 1"/>
    <property type="match status" value="1"/>
</dbReference>
<dbReference type="InterPro" id="IPR027417">
    <property type="entry name" value="P-loop_NTPase"/>
</dbReference>
<dbReference type="Gene3D" id="1.25.40.10">
    <property type="entry name" value="Tetratricopeptide repeat domain"/>
    <property type="match status" value="1"/>
</dbReference>
<dbReference type="GO" id="GO:0016787">
    <property type="term" value="F:hydrolase activity"/>
    <property type="evidence" value="ECO:0007669"/>
    <property type="project" value="UniProtKB-KW"/>
</dbReference>
<protein>
    <recommendedName>
        <fullName evidence="7">CobW C-terminal domain-containing protein</fullName>
    </recommendedName>
</protein>
<accession>A0AAW1R8W2</accession>
<dbReference type="PANTHER" id="PTHR43603">
    <property type="entry name" value="COBW DOMAIN-CONTAINING PROTEIN DDB_G0274527"/>
    <property type="match status" value="1"/>
</dbReference>
<evidence type="ECO:0000256" key="6">
    <source>
        <dbReference type="SAM" id="MobiDB-lite"/>
    </source>
</evidence>
<feature type="compositionally biased region" description="Polar residues" evidence="6">
    <location>
        <begin position="609"/>
        <end position="622"/>
    </location>
</feature>
<organism evidence="8 9">
    <name type="scientific">[Myrmecia] bisecta</name>
    <dbReference type="NCBI Taxonomy" id="41462"/>
    <lineage>
        <taxon>Eukaryota</taxon>
        <taxon>Viridiplantae</taxon>
        <taxon>Chlorophyta</taxon>
        <taxon>core chlorophytes</taxon>
        <taxon>Trebouxiophyceae</taxon>
        <taxon>Trebouxiales</taxon>
        <taxon>Trebouxiaceae</taxon>
        <taxon>Myrmecia</taxon>
    </lineage>
</organism>
<keyword evidence="2" id="KW-0378">Hydrolase</keyword>
<dbReference type="InterPro" id="IPR011990">
    <property type="entry name" value="TPR-like_helical_dom_sf"/>
</dbReference>
<feature type="region of interest" description="Disordered" evidence="6">
    <location>
        <begin position="603"/>
        <end position="635"/>
    </location>
</feature>
<evidence type="ECO:0000259" key="7">
    <source>
        <dbReference type="SMART" id="SM00833"/>
    </source>
</evidence>
<feature type="region of interest" description="Disordered" evidence="6">
    <location>
        <begin position="154"/>
        <end position="183"/>
    </location>
</feature>
<dbReference type="GO" id="GO:0000166">
    <property type="term" value="F:nucleotide binding"/>
    <property type="evidence" value="ECO:0007669"/>
    <property type="project" value="UniProtKB-KW"/>
</dbReference>
<dbReference type="Pfam" id="PF07683">
    <property type="entry name" value="CobW_C"/>
    <property type="match status" value="1"/>
</dbReference>
<dbReference type="Pfam" id="PF02492">
    <property type="entry name" value="cobW"/>
    <property type="match status" value="1"/>
</dbReference>
<dbReference type="InterPro" id="IPR019734">
    <property type="entry name" value="TPR_rpt"/>
</dbReference>
<keyword evidence="1" id="KW-0547">Nucleotide-binding</keyword>
<dbReference type="InterPro" id="IPR036627">
    <property type="entry name" value="CobW-likC_sf"/>
</dbReference>
<dbReference type="Gene3D" id="3.30.1220.10">
    <property type="entry name" value="CobW-like, C-terminal domain"/>
    <property type="match status" value="1"/>
</dbReference>
<evidence type="ECO:0000256" key="2">
    <source>
        <dbReference type="ARBA" id="ARBA00022801"/>
    </source>
</evidence>
<dbReference type="SMART" id="SM00833">
    <property type="entry name" value="CobW_C"/>
    <property type="match status" value="1"/>
</dbReference>
<dbReference type="InterPro" id="IPR011629">
    <property type="entry name" value="CobW-like_C"/>
</dbReference>
<dbReference type="Proteomes" id="UP001489004">
    <property type="component" value="Unassembled WGS sequence"/>
</dbReference>
<gene>
    <name evidence="8" type="ORF">WJX72_010225</name>
</gene>
<reference evidence="8 9" key="1">
    <citation type="journal article" date="2024" name="Nat. Commun.">
        <title>Phylogenomics reveals the evolutionary origins of lichenization in chlorophyte algae.</title>
        <authorList>
            <person name="Puginier C."/>
            <person name="Libourel C."/>
            <person name="Otte J."/>
            <person name="Skaloud P."/>
            <person name="Haon M."/>
            <person name="Grisel S."/>
            <person name="Petersen M."/>
            <person name="Berrin J.G."/>
            <person name="Delaux P.M."/>
            <person name="Dal Grande F."/>
            <person name="Keller J."/>
        </authorList>
    </citation>
    <scope>NUCLEOTIDE SEQUENCE [LARGE SCALE GENOMIC DNA]</scope>
    <source>
        <strain evidence="8 9">SAG 2043</strain>
    </source>
</reference>
<comment type="similarity">
    <text evidence="4">Belongs to the SIMIBI class G3E GTPase family. ZNG1 subfamily.</text>
</comment>
<dbReference type="EMBL" id="JALJOR010000001">
    <property type="protein sequence ID" value="KAK9830193.1"/>
    <property type="molecule type" value="Genomic_DNA"/>
</dbReference>
<evidence type="ECO:0000256" key="3">
    <source>
        <dbReference type="ARBA" id="ARBA00023186"/>
    </source>
</evidence>
<dbReference type="InterPro" id="IPR003495">
    <property type="entry name" value="CobW/HypB/UreG_nucleotide-bd"/>
</dbReference>
<dbReference type="SUPFAM" id="SSF52540">
    <property type="entry name" value="P-loop containing nucleoside triphosphate hydrolases"/>
    <property type="match status" value="1"/>
</dbReference>
<name>A0AAW1R8W2_9CHLO</name>
<dbReference type="SMART" id="SM00028">
    <property type="entry name" value="TPR"/>
    <property type="match status" value="3"/>
</dbReference>
<dbReference type="AlphaFoldDB" id="A0AAW1R8W2"/>
<evidence type="ECO:0000256" key="4">
    <source>
        <dbReference type="ARBA" id="ARBA00034320"/>
    </source>
</evidence>
<dbReference type="Gene3D" id="3.40.50.300">
    <property type="entry name" value="P-loop containing nucleotide triphosphate hydrolases"/>
    <property type="match status" value="1"/>
</dbReference>
<evidence type="ECO:0000313" key="8">
    <source>
        <dbReference type="EMBL" id="KAK9830193.1"/>
    </source>
</evidence>
<dbReference type="SUPFAM" id="SSF48452">
    <property type="entry name" value="TPR-like"/>
    <property type="match status" value="1"/>
</dbReference>
<dbReference type="CDD" id="cd03112">
    <property type="entry name" value="CobW-like"/>
    <property type="match status" value="1"/>
</dbReference>
<sequence length="635" mass="68834">MEVPISWSTWKQVADAAFTEERYGDALPAYTSAIAAHDADTHSLAALYSNRAASQIQRKDFQAALEDGKQAAQLRPDWGMPYFRQVMALVGLQQYEKAWACRQQGLRVDPSHEPLLEAEAAIPARLRRKRAALDADEDPRQPLKQAKVAVGAGLTNGHSSQPLKQAKSAADARQQAASHYVRDPAQPVEQAKVALAAVQQGGKQQLQAGGPAAAPGAAQVGLAAAVGRLQSAGASRKLPITVISGFLGAGKTTLLNRVLQNQEGFKVAVIVNDMAEVNIDAQLVSRAQGKSGEIDSPLVELTNGCICCTLQEDLLQEVAKLVADGRFDYLIIESTGISEPMPVAASLEAAGSTLGKYASIDTMATVADAQRLLADLDSGDLLANRGAAAHSHDKRTVADLIMDQLEFADVLLLNKCDLVPGTALDRLEATLKRLNPHAHVVRTTYCNVSWRDVMQTHRFNVEWAWEAAGWQQELLGSAHTPETQEYGISSFVYRSTLPFHPARLWQRVLEERALPPCLRSKGSFWLAARPHLVWEWSTAGASRTFNPYGLWKPSSDKAADGGISAADRKQEVVFIGVDLDEAGIRRVLDGCLLTAEELTGSKRHDPFPTLSTPRQRTSSCSTAEPLPSWTPAWRA</sequence>
<feature type="compositionally biased region" description="Low complexity" evidence="6">
    <location>
        <begin position="164"/>
        <end position="178"/>
    </location>
</feature>
<keyword evidence="9" id="KW-1185">Reference proteome</keyword>
<dbReference type="InterPro" id="IPR051927">
    <property type="entry name" value="Zn_Chap_cDPG_Synth"/>
</dbReference>
<evidence type="ECO:0000313" key="9">
    <source>
        <dbReference type="Proteomes" id="UP001489004"/>
    </source>
</evidence>